<dbReference type="OrthoDB" id="9769667at2"/>
<protein>
    <submittedName>
        <fullName evidence="3">Extracellular solute-binding protein</fullName>
    </submittedName>
</protein>
<evidence type="ECO:0000256" key="2">
    <source>
        <dbReference type="SAM" id="SignalP"/>
    </source>
</evidence>
<dbReference type="Gene3D" id="3.40.190.170">
    <property type="entry name" value="Bacterial extracellular solute-binding protein, family 7"/>
    <property type="match status" value="1"/>
</dbReference>
<evidence type="ECO:0000313" key="4">
    <source>
        <dbReference type="Proteomes" id="UP000254280"/>
    </source>
</evidence>
<evidence type="ECO:0000313" key="3">
    <source>
        <dbReference type="EMBL" id="SUB34720.1"/>
    </source>
</evidence>
<name>A0A379B9G7_9PAST</name>
<dbReference type="SUPFAM" id="SSF53850">
    <property type="entry name" value="Periplasmic binding protein-like II"/>
    <property type="match status" value="1"/>
</dbReference>
<evidence type="ECO:0000256" key="1">
    <source>
        <dbReference type="ARBA" id="ARBA00022729"/>
    </source>
</evidence>
<dbReference type="PANTHER" id="PTHR33376:SF15">
    <property type="entry name" value="BLL6794 PROTEIN"/>
    <property type="match status" value="1"/>
</dbReference>
<sequence>MKSTKLLVSALTLALSTSVMANDKVILKIGHFLPALSTMHSQVIEPWCKDLNTQSQGLIECQFYPSNQLGGTPAQLIDQVRNGVADIVWTAPGYTSGRFKIIEGLENPLLFPNADVGNKVAWEYFEKYAKDTEFKPFKMLALHTDGGVTFHSNKPITQVDDLKGLKLRTPTRLASQIIQALGGSAIAIPPAQVAESVSKGVVDGAMGAWEVVPPSKLDEVTKYHVMPSAGEPFPTVTVLMLVMNQQKYNRLPEDLKQIIDRNSGSVLGERIAAAWKIAEDDARKRVLDNNGVISEFGPEQTEKMRQLTKTINQNWTMEMSKLGKDGQAMLEDLQQMVRSSSQP</sequence>
<feature type="chain" id="PRO_5016722961" evidence="2">
    <location>
        <begin position="22"/>
        <end position="343"/>
    </location>
</feature>
<dbReference type="AlphaFoldDB" id="A0A379B9G7"/>
<keyword evidence="4" id="KW-1185">Reference proteome</keyword>
<dbReference type="NCBIfam" id="NF037995">
    <property type="entry name" value="TRAP_S1"/>
    <property type="match status" value="1"/>
</dbReference>
<keyword evidence="1 2" id="KW-0732">Signal</keyword>
<dbReference type="GO" id="GO:0055085">
    <property type="term" value="P:transmembrane transport"/>
    <property type="evidence" value="ECO:0007669"/>
    <property type="project" value="InterPro"/>
</dbReference>
<dbReference type="PANTHER" id="PTHR33376">
    <property type="match status" value="1"/>
</dbReference>
<feature type="signal peptide" evidence="2">
    <location>
        <begin position="1"/>
        <end position="21"/>
    </location>
</feature>
<accession>A0A379B9G7</accession>
<gene>
    <name evidence="3" type="primary">siaP_3</name>
    <name evidence="3" type="ORF">NCTC10699_02402</name>
</gene>
<proteinExistence type="predicted"/>
<reference evidence="3 4" key="1">
    <citation type="submission" date="2018-06" db="EMBL/GenBank/DDBJ databases">
        <authorList>
            <consortium name="Pathogen Informatics"/>
            <person name="Doyle S."/>
        </authorList>
    </citation>
    <scope>NUCLEOTIDE SEQUENCE [LARGE SCALE GENOMIC DNA]</scope>
    <source>
        <strain evidence="3 4">NCTC10699</strain>
    </source>
</reference>
<dbReference type="CDD" id="cd13665">
    <property type="entry name" value="PBP2_TRAP_Dctp3_4"/>
    <property type="match status" value="1"/>
</dbReference>
<dbReference type="EMBL" id="UGSS01000002">
    <property type="protein sequence ID" value="SUB34720.1"/>
    <property type="molecule type" value="Genomic_DNA"/>
</dbReference>
<organism evidence="3 4">
    <name type="scientific">[Pasteurella] mairii</name>
    <dbReference type="NCBI Taxonomy" id="757"/>
    <lineage>
        <taxon>Bacteria</taxon>
        <taxon>Pseudomonadati</taxon>
        <taxon>Pseudomonadota</taxon>
        <taxon>Gammaproteobacteria</taxon>
        <taxon>Pasteurellales</taxon>
        <taxon>Pasteurellaceae</taxon>
    </lineage>
</organism>
<dbReference type="Pfam" id="PF03480">
    <property type="entry name" value="DctP"/>
    <property type="match status" value="1"/>
</dbReference>
<dbReference type="InterPro" id="IPR038404">
    <property type="entry name" value="TRAP_DctP_sf"/>
</dbReference>
<dbReference type="Proteomes" id="UP000254280">
    <property type="component" value="Unassembled WGS sequence"/>
</dbReference>
<dbReference type="InterPro" id="IPR018389">
    <property type="entry name" value="DctP_fam"/>
</dbReference>